<dbReference type="AlphaFoldDB" id="A0A8B6DVV4"/>
<keyword evidence="2" id="KW-1133">Transmembrane helix</keyword>
<proteinExistence type="predicted"/>
<evidence type="ECO:0000256" key="3">
    <source>
        <dbReference type="SAM" id="SignalP"/>
    </source>
</evidence>
<feature type="region of interest" description="Disordered" evidence="1">
    <location>
        <begin position="88"/>
        <end position="153"/>
    </location>
</feature>
<dbReference type="Proteomes" id="UP000596742">
    <property type="component" value="Unassembled WGS sequence"/>
</dbReference>
<organism evidence="4 5">
    <name type="scientific">Mytilus galloprovincialis</name>
    <name type="common">Mediterranean mussel</name>
    <dbReference type="NCBI Taxonomy" id="29158"/>
    <lineage>
        <taxon>Eukaryota</taxon>
        <taxon>Metazoa</taxon>
        <taxon>Spiralia</taxon>
        <taxon>Lophotrochozoa</taxon>
        <taxon>Mollusca</taxon>
        <taxon>Bivalvia</taxon>
        <taxon>Autobranchia</taxon>
        <taxon>Pteriomorphia</taxon>
        <taxon>Mytilida</taxon>
        <taxon>Mytiloidea</taxon>
        <taxon>Mytilidae</taxon>
        <taxon>Mytilinae</taxon>
        <taxon>Mytilus</taxon>
    </lineage>
</organism>
<evidence type="ECO:0000256" key="2">
    <source>
        <dbReference type="SAM" id="Phobius"/>
    </source>
</evidence>
<keyword evidence="2" id="KW-0472">Membrane</keyword>
<evidence type="ECO:0000256" key="1">
    <source>
        <dbReference type="SAM" id="MobiDB-lite"/>
    </source>
</evidence>
<comment type="caution">
    <text evidence="4">The sequence shown here is derived from an EMBL/GenBank/DDBJ whole genome shotgun (WGS) entry which is preliminary data.</text>
</comment>
<sequence>MVDIYTYLTFLTFVSSAHCDVCYYTDVTGFEESSLCPGTCCGTGIDPCCVDPGSIIAIAIGVFVSLLLLLIVTIICCAERRRSRRNTTGHARLQRRLSGWMEETSNTQNNSSAITNGASSDQAQMPPRYSDLYPHPRSATGNTRTSGTGSEDRRSLISSFGSFFRNSSLRWSARHGVNSGESSREQTPETEIIPSNENNLHEQDTNLIHNQLDDTSVPTVIVSEDSETSIASVQISSLDKANCKIISDSRSSLMKSIVEAVPSVFQTTNM</sequence>
<name>A0A8B6DVV4_MYTGA</name>
<feature type="compositionally biased region" description="Polar residues" evidence="1">
    <location>
        <begin position="103"/>
        <end position="123"/>
    </location>
</feature>
<keyword evidence="2" id="KW-0812">Transmembrane</keyword>
<accession>A0A8B6DVV4</accession>
<dbReference type="EMBL" id="UYJE01004047">
    <property type="protein sequence ID" value="VDI24541.1"/>
    <property type="molecule type" value="Genomic_DNA"/>
</dbReference>
<evidence type="ECO:0000313" key="4">
    <source>
        <dbReference type="EMBL" id="VDI24541.1"/>
    </source>
</evidence>
<feature type="chain" id="PRO_5032514393" evidence="3">
    <location>
        <begin position="20"/>
        <end position="270"/>
    </location>
</feature>
<gene>
    <name evidence="4" type="ORF">MGAL_10B017049</name>
</gene>
<keyword evidence="3" id="KW-0732">Signal</keyword>
<dbReference type="OrthoDB" id="10659752at2759"/>
<protein>
    <submittedName>
        <fullName evidence="4">Uncharacterized protein</fullName>
    </submittedName>
</protein>
<dbReference type="Gene3D" id="1.20.5.900">
    <property type="entry name" value="transmembrane domain of human cd4"/>
    <property type="match status" value="1"/>
</dbReference>
<reference evidence="4" key="1">
    <citation type="submission" date="2018-11" db="EMBL/GenBank/DDBJ databases">
        <authorList>
            <person name="Alioto T."/>
            <person name="Alioto T."/>
        </authorList>
    </citation>
    <scope>NUCLEOTIDE SEQUENCE</scope>
</reference>
<keyword evidence="5" id="KW-1185">Reference proteome</keyword>
<evidence type="ECO:0000313" key="5">
    <source>
        <dbReference type="Proteomes" id="UP000596742"/>
    </source>
</evidence>
<feature type="signal peptide" evidence="3">
    <location>
        <begin position="1"/>
        <end position="19"/>
    </location>
</feature>
<feature type="compositionally biased region" description="Polar residues" evidence="1">
    <location>
        <begin position="139"/>
        <end position="149"/>
    </location>
</feature>
<feature type="transmembrane region" description="Helical" evidence="2">
    <location>
        <begin position="55"/>
        <end position="78"/>
    </location>
</feature>